<keyword evidence="12" id="KW-0902">Two-component regulatory system</keyword>
<evidence type="ECO:0000256" key="12">
    <source>
        <dbReference type="ARBA" id="ARBA00023012"/>
    </source>
</evidence>
<evidence type="ECO:0000259" key="16">
    <source>
        <dbReference type="PROSITE" id="PS50885"/>
    </source>
</evidence>
<dbReference type="GO" id="GO:0000155">
    <property type="term" value="F:phosphorelay sensor kinase activity"/>
    <property type="evidence" value="ECO:0007669"/>
    <property type="project" value="InterPro"/>
</dbReference>
<evidence type="ECO:0000256" key="10">
    <source>
        <dbReference type="ARBA" id="ARBA00022840"/>
    </source>
</evidence>
<dbReference type="PRINTS" id="PR00344">
    <property type="entry name" value="BCTRLSENSOR"/>
</dbReference>
<dbReference type="RefSeq" id="WP_019034523.1">
    <property type="nucleotide sequence ID" value="NZ_CAMUOS010000002.1"/>
</dbReference>
<keyword evidence="13 14" id="KW-0472">Membrane</keyword>
<reference evidence="17 18" key="1">
    <citation type="submission" date="2018-06" db="EMBL/GenBank/DDBJ databases">
        <authorList>
            <consortium name="Pathogen Informatics"/>
            <person name="Doyle S."/>
        </authorList>
    </citation>
    <scope>NUCLEOTIDE SEQUENCE [LARGE SCALE GENOMIC DNA]</scope>
    <source>
        <strain evidence="17 18">NCTC13149</strain>
    </source>
</reference>
<dbReference type="STRING" id="1122949.GCA_000378725_00615"/>
<evidence type="ECO:0000313" key="18">
    <source>
        <dbReference type="Proteomes" id="UP000255517"/>
    </source>
</evidence>
<evidence type="ECO:0000256" key="9">
    <source>
        <dbReference type="ARBA" id="ARBA00022777"/>
    </source>
</evidence>
<dbReference type="Pfam" id="PF02518">
    <property type="entry name" value="HATPase_c"/>
    <property type="match status" value="1"/>
</dbReference>
<dbReference type="InterPro" id="IPR036890">
    <property type="entry name" value="HATPase_C_sf"/>
</dbReference>
<dbReference type="Gene3D" id="3.30.565.10">
    <property type="entry name" value="Histidine kinase-like ATPase, C-terminal domain"/>
    <property type="match status" value="1"/>
</dbReference>
<dbReference type="InterPro" id="IPR036097">
    <property type="entry name" value="HisK_dim/P_sf"/>
</dbReference>
<dbReference type="GO" id="GO:0005886">
    <property type="term" value="C:plasma membrane"/>
    <property type="evidence" value="ECO:0007669"/>
    <property type="project" value="UniProtKB-SubCell"/>
</dbReference>
<feature type="domain" description="HAMP" evidence="16">
    <location>
        <begin position="190"/>
        <end position="242"/>
    </location>
</feature>
<evidence type="ECO:0000256" key="11">
    <source>
        <dbReference type="ARBA" id="ARBA00022989"/>
    </source>
</evidence>
<dbReference type="SUPFAM" id="SSF47384">
    <property type="entry name" value="Homodimeric domain of signal transducing histidine kinase"/>
    <property type="match status" value="1"/>
</dbReference>
<keyword evidence="9" id="KW-0418">Kinase</keyword>
<keyword evidence="11 14" id="KW-1133">Transmembrane helix</keyword>
<dbReference type="AlphaFoldDB" id="A0A379C622"/>
<keyword evidence="6 17" id="KW-0808">Transferase</keyword>
<evidence type="ECO:0000256" key="1">
    <source>
        <dbReference type="ARBA" id="ARBA00000085"/>
    </source>
</evidence>
<dbReference type="CDD" id="cd00075">
    <property type="entry name" value="HATPase"/>
    <property type="match status" value="1"/>
</dbReference>
<dbReference type="PROSITE" id="PS50109">
    <property type="entry name" value="HIS_KIN"/>
    <property type="match status" value="1"/>
</dbReference>
<keyword evidence="10" id="KW-0067">ATP-binding</keyword>
<dbReference type="PANTHER" id="PTHR45528:SF1">
    <property type="entry name" value="SENSOR HISTIDINE KINASE CPXA"/>
    <property type="match status" value="1"/>
</dbReference>
<dbReference type="Pfam" id="PF00672">
    <property type="entry name" value="HAMP"/>
    <property type="match status" value="1"/>
</dbReference>
<dbReference type="SMART" id="SM00388">
    <property type="entry name" value="HisKA"/>
    <property type="match status" value="1"/>
</dbReference>
<comment type="subcellular location">
    <subcellularLocation>
        <location evidence="2">Cell membrane</location>
        <topology evidence="2">Multi-pass membrane protein</topology>
    </subcellularLocation>
</comment>
<dbReference type="FunFam" id="1.10.287.130:FF:000001">
    <property type="entry name" value="Two-component sensor histidine kinase"/>
    <property type="match status" value="1"/>
</dbReference>
<dbReference type="Gene3D" id="1.10.287.130">
    <property type="match status" value="1"/>
</dbReference>
<organism evidence="17 18">
    <name type="scientific">Peptoniphilus lacrimalis</name>
    <dbReference type="NCBI Taxonomy" id="33031"/>
    <lineage>
        <taxon>Bacteria</taxon>
        <taxon>Bacillati</taxon>
        <taxon>Bacillota</taxon>
        <taxon>Tissierellia</taxon>
        <taxon>Tissierellales</taxon>
        <taxon>Peptoniphilaceae</taxon>
        <taxon>Peptoniphilus</taxon>
    </lineage>
</organism>
<dbReference type="OrthoDB" id="2359336at2"/>
<dbReference type="PANTHER" id="PTHR45528">
    <property type="entry name" value="SENSOR HISTIDINE KINASE CPXA"/>
    <property type="match status" value="1"/>
</dbReference>
<evidence type="ECO:0000313" key="17">
    <source>
        <dbReference type="EMBL" id="SUB57057.1"/>
    </source>
</evidence>
<sequence length="468" mass="52735">MKNRIGKRLVKSYLLLIITTIVILDIFLLIGFKTFYYTSVENELKSRLSFSLNFYNRNYSDKNLEDIILEDNDILWTYTNAEVQVLTPKGNIIIDSIGAISKEPINSQDFLLAKSGTMKAWVGKCPTTKGLVMAITGPIINNSGKTIGYLRFIASMEEANLAILKTMLTLVVFSIVLSIITAIVSILISRSIVRPITDLTEVARKMADGQYKIKARNWEDDEIGELAKTLNTMSEEILKKEQIKNDFISSISHELRTPLTSIKGWAVVLKDSKGQEDIMSEGLTIIENESDRLSKMVEELLDFSRFISGRMSLEKELFDIGQTVRDVCKQMKPRANSNKIDFQTELLETPCVTIGDENRIKQLLINIVDNAIKFTSENGWVKVQSFDENNNFVILVSDNGCGMNKKDLEHVKEKFYKGKHSKSHSGLGLSISDEIVKLHNGSLDIFSELNIGTTVKITIPIIKEEKAE</sequence>
<dbReference type="InterPro" id="IPR004358">
    <property type="entry name" value="Sig_transdc_His_kin-like_C"/>
</dbReference>
<dbReference type="InterPro" id="IPR005467">
    <property type="entry name" value="His_kinase_dom"/>
</dbReference>
<proteinExistence type="predicted"/>
<evidence type="ECO:0000256" key="14">
    <source>
        <dbReference type="SAM" id="Phobius"/>
    </source>
</evidence>
<evidence type="ECO:0000259" key="15">
    <source>
        <dbReference type="PROSITE" id="PS50109"/>
    </source>
</evidence>
<keyword evidence="5" id="KW-0597">Phosphoprotein</keyword>
<evidence type="ECO:0000256" key="5">
    <source>
        <dbReference type="ARBA" id="ARBA00022553"/>
    </source>
</evidence>
<evidence type="ECO:0000256" key="6">
    <source>
        <dbReference type="ARBA" id="ARBA00022679"/>
    </source>
</evidence>
<dbReference type="EC" id="2.7.13.3" evidence="3"/>
<dbReference type="FunFam" id="3.30.565.10:FF:000006">
    <property type="entry name" value="Sensor histidine kinase WalK"/>
    <property type="match status" value="1"/>
</dbReference>
<gene>
    <name evidence="17" type="primary">phoR_2</name>
    <name evidence="17" type="ORF">NCTC13149_00872</name>
</gene>
<dbReference type="SMART" id="SM00387">
    <property type="entry name" value="HATPase_c"/>
    <property type="match status" value="1"/>
</dbReference>
<keyword evidence="7 14" id="KW-0812">Transmembrane</keyword>
<evidence type="ECO:0000256" key="2">
    <source>
        <dbReference type="ARBA" id="ARBA00004651"/>
    </source>
</evidence>
<dbReference type="CDD" id="cd00082">
    <property type="entry name" value="HisKA"/>
    <property type="match status" value="1"/>
</dbReference>
<dbReference type="SMART" id="SM00304">
    <property type="entry name" value="HAMP"/>
    <property type="match status" value="1"/>
</dbReference>
<dbReference type="InterPro" id="IPR003661">
    <property type="entry name" value="HisK_dim/P_dom"/>
</dbReference>
<evidence type="ECO:0000256" key="8">
    <source>
        <dbReference type="ARBA" id="ARBA00022741"/>
    </source>
</evidence>
<evidence type="ECO:0000256" key="7">
    <source>
        <dbReference type="ARBA" id="ARBA00022692"/>
    </source>
</evidence>
<dbReference type="InterPro" id="IPR050398">
    <property type="entry name" value="HssS/ArlS-like"/>
</dbReference>
<dbReference type="CDD" id="cd06225">
    <property type="entry name" value="HAMP"/>
    <property type="match status" value="1"/>
</dbReference>
<dbReference type="Gene3D" id="6.10.340.10">
    <property type="match status" value="1"/>
</dbReference>
<evidence type="ECO:0000256" key="3">
    <source>
        <dbReference type="ARBA" id="ARBA00012438"/>
    </source>
</evidence>
<feature type="domain" description="Histidine kinase" evidence="15">
    <location>
        <begin position="250"/>
        <end position="463"/>
    </location>
</feature>
<feature type="transmembrane region" description="Helical" evidence="14">
    <location>
        <begin position="12"/>
        <end position="32"/>
    </location>
</feature>
<evidence type="ECO:0000256" key="4">
    <source>
        <dbReference type="ARBA" id="ARBA00022475"/>
    </source>
</evidence>
<dbReference type="SUPFAM" id="SSF158472">
    <property type="entry name" value="HAMP domain-like"/>
    <property type="match status" value="1"/>
</dbReference>
<feature type="transmembrane region" description="Helical" evidence="14">
    <location>
        <begin position="167"/>
        <end position="188"/>
    </location>
</feature>
<accession>A0A379C622</accession>
<keyword evidence="8" id="KW-0547">Nucleotide-binding</keyword>
<name>A0A379C622_9FIRM</name>
<keyword evidence="4" id="KW-1003">Cell membrane</keyword>
<dbReference type="Proteomes" id="UP000255517">
    <property type="component" value="Unassembled WGS sequence"/>
</dbReference>
<evidence type="ECO:0000256" key="13">
    <source>
        <dbReference type="ARBA" id="ARBA00023136"/>
    </source>
</evidence>
<dbReference type="PROSITE" id="PS50885">
    <property type="entry name" value="HAMP"/>
    <property type="match status" value="1"/>
</dbReference>
<dbReference type="InterPro" id="IPR003660">
    <property type="entry name" value="HAMP_dom"/>
</dbReference>
<dbReference type="GO" id="GO:0005524">
    <property type="term" value="F:ATP binding"/>
    <property type="evidence" value="ECO:0007669"/>
    <property type="project" value="UniProtKB-KW"/>
</dbReference>
<comment type="catalytic activity">
    <reaction evidence="1">
        <text>ATP + protein L-histidine = ADP + protein N-phospho-L-histidine.</text>
        <dbReference type="EC" id="2.7.13.3"/>
    </reaction>
</comment>
<dbReference type="Pfam" id="PF00512">
    <property type="entry name" value="HisKA"/>
    <property type="match status" value="1"/>
</dbReference>
<dbReference type="InterPro" id="IPR003594">
    <property type="entry name" value="HATPase_dom"/>
</dbReference>
<dbReference type="EMBL" id="UGSZ01000001">
    <property type="protein sequence ID" value="SUB57057.1"/>
    <property type="molecule type" value="Genomic_DNA"/>
</dbReference>
<protein>
    <recommendedName>
        <fullName evidence="3">histidine kinase</fullName>
        <ecNumber evidence="3">2.7.13.3</ecNumber>
    </recommendedName>
</protein>
<dbReference type="SUPFAM" id="SSF55874">
    <property type="entry name" value="ATPase domain of HSP90 chaperone/DNA topoisomerase II/histidine kinase"/>
    <property type="match status" value="1"/>
</dbReference>